<feature type="transmembrane region" description="Helical" evidence="6">
    <location>
        <begin position="6"/>
        <end position="25"/>
    </location>
</feature>
<comment type="function">
    <text evidence="6">Gustatory receptor which mediates acceptance or avoidance behavior, depending on its substrates.</text>
</comment>
<reference evidence="7" key="3">
    <citation type="submission" date="2015-04" db="EMBL/GenBank/DDBJ databases">
        <authorList>
            <consortium name="FlyBase"/>
        </authorList>
    </citation>
    <scope>NUCLEOTIDE SEQUENCE</scope>
    <source>
        <strain evidence="7">W501</strain>
    </source>
</reference>
<evidence type="ECO:0000256" key="1">
    <source>
        <dbReference type="ARBA" id="ARBA00004651"/>
    </source>
</evidence>
<keyword evidence="6" id="KW-0675">Receptor</keyword>
<organism evidence="7">
    <name type="scientific">Drosophila simulans</name>
    <name type="common">Fruit fly</name>
    <dbReference type="NCBI Taxonomy" id="7240"/>
    <lineage>
        <taxon>Eukaryota</taxon>
        <taxon>Metazoa</taxon>
        <taxon>Ecdysozoa</taxon>
        <taxon>Arthropoda</taxon>
        <taxon>Hexapoda</taxon>
        <taxon>Insecta</taxon>
        <taxon>Pterygota</taxon>
        <taxon>Neoptera</taxon>
        <taxon>Endopterygota</taxon>
        <taxon>Diptera</taxon>
        <taxon>Brachycera</taxon>
        <taxon>Muscomorpha</taxon>
        <taxon>Ephydroidea</taxon>
        <taxon>Drosophilidae</taxon>
        <taxon>Drosophila</taxon>
        <taxon>Sophophora</taxon>
    </lineage>
</organism>
<keyword evidence="3 6" id="KW-0812">Transmembrane</keyword>
<evidence type="ECO:0000256" key="4">
    <source>
        <dbReference type="ARBA" id="ARBA00022989"/>
    </source>
</evidence>
<dbReference type="GO" id="GO:0005886">
    <property type="term" value="C:plasma membrane"/>
    <property type="evidence" value="ECO:0007669"/>
    <property type="project" value="UniProtKB-SubCell"/>
</dbReference>
<feature type="transmembrane region" description="Helical" evidence="6">
    <location>
        <begin position="166"/>
        <end position="186"/>
    </location>
</feature>
<reference evidence="7" key="1">
    <citation type="journal article" date="2013" name="Genome Res.">
        <title>A second-generation assembly of the Drosophila simulans genome provides new insights into patterns of lineage-specific divergence.</title>
        <authorList>
            <person name="Hu T.T."/>
            <person name="Eisen M.B."/>
            <person name="Thornton K.R."/>
            <person name="Andolfatto P."/>
        </authorList>
    </citation>
    <scope>NUCLEOTIDE SEQUENCE [LARGE SCALE GENOMIC DNA]</scope>
    <source>
        <strain evidence="7">W501</strain>
    </source>
</reference>
<dbReference type="EMBL" id="CM002910">
    <property type="protein sequence ID" value="KMY90658.1"/>
    <property type="molecule type" value="Genomic_DNA"/>
</dbReference>
<dbReference type="Proteomes" id="UP000035880">
    <property type="component" value="Chromosome 2L"/>
</dbReference>
<comment type="subcellular location">
    <subcellularLocation>
        <location evidence="1 6">Cell membrane</location>
        <topology evidence="1 6">Multi-pass membrane protein</topology>
    </subcellularLocation>
</comment>
<accession>A0A0J9R3K3</accession>
<sequence length="390" mass="45116">MDLESFLLGAVYHYGLLIGLSTFEFDWNTGRVFTTKWSTFYAIAMDSCIFVLYIYHWTGNTNIVNTIFGRANMLHEYVVAIMTGLRIATGLFILIHRWYQRCKMMDLTASVVRMYVARPQVGRMSRWGILTKFISGTMTDGLQMAMVLNAMGHIDSQFYLGLGLQYWVSVILNMTMIQQYMIMLFVRTQFQLINTELRQVIEEAKELLLSPRHQGVFMTKCCSLADQLENIARVQSQLHTIVDQMEKVYGIQGAMIYGGYYLSSVGTCYLAYSILKHGYENLNMALSAVILSYAWCLFYYLDGMLNLSVMLHVQDDYREMLQILGERTIFVGLDVRLEEAFENLNLQLIRNPLEIKVVKLYDVTRSNTLAMFGNLITHSIFLIQYDIEHF</sequence>
<comment type="caution">
    <text evidence="6">Lacks conserved residue(s) required for the propagation of feature annotation.</text>
</comment>
<dbReference type="OrthoDB" id="7856336at2759"/>
<keyword evidence="2 6" id="KW-1003">Cell membrane</keyword>
<evidence type="ECO:0000256" key="6">
    <source>
        <dbReference type="RuleBase" id="RU363108"/>
    </source>
</evidence>
<keyword evidence="5 6" id="KW-0472">Membrane</keyword>
<reference evidence="7" key="2">
    <citation type="submission" date="2014-06" db="EMBL/GenBank/DDBJ databases">
        <authorList>
            <person name="Hu T."/>
            <person name="Eisen M.B."/>
            <person name="Thornton K.R."/>
            <person name="Andolfatto P."/>
        </authorList>
    </citation>
    <scope>NUCLEOTIDE SEQUENCE</scope>
    <source>
        <strain evidence="7">W501</strain>
    </source>
</reference>
<evidence type="ECO:0000256" key="3">
    <source>
        <dbReference type="ARBA" id="ARBA00022692"/>
    </source>
</evidence>
<dbReference type="InterPro" id="IPR013604">
    <property type="entry name" value="7TM_chemorcpt"/>
</dbReference>
<dbReference type="AlphaFoldDB" id="A0A0J9R3K3"/>
<evidence type="ECO:0000256" key="5">
    <source>
        <dbReference type="ARBA" id="ARBA00023136"/>
    </source>
</evidence>
<dbReference type="KEGG" id="dsi:Dsimw501_GD24103"/>
<name>A0A0J9R3K3_DROSI</name>
<keyword evidence="4 6" id="KW-1133">Transmembrane helix</keyword>
<dbReference type="Pfam" id="PF08395">
    <property type="entry name" value="7tm_7"/>
    <property type="match status" value="1"/>
</dbReference>
<dbReference type="GO" id="GO:0007165">
    <property type="term" value="P:signal transduction"/>
    <property type="evidence" value="ECO:0007669"/>
    <property type="project" value="UniProtKB-KW"/>
</dbReference>
<comment type="similarity">
    <text evidence="6">Belongs to the insect chemoreceptor superfamily. Gustatory receptor (GR) family.</text>
</comment>
<feature type="transmembrane region" description="Helical" evidence="6">
    <location>
        <begin position="77"/>
        <end position="95"/>
    </location>
</feature>
<gene>
    <name evidence="7" type="primary">Dsim\GD24103</name>
    <name evidence="7" type="ORF">Dsimw501_GD24103</name>
</gene>
<evidence type="ECO:0000313" key="7">
    <source>
        <dbReference type="EMBL" id="KMY90658.1"/>
    </source>
</evidence>
<protein>
    <recommendedName>
        <fullName evidence="6">Gustatory receptor</fullName>
    </recommendedName>
</protein>
<dbReference type="GO" id="GO:0050909">
    <property type="term" value="P:sensory perception of taste"/>
    <property type="evidence" value="ECO:0007669"/>
    <property type="project" value="InterPro"/>
</dbReference>
<keyword evidence="6" id="KW-0807">Transducer</keyword>
<feature type="transmembrane region" description="Helical" evidence="6">
    <location>
        <begin position="254"/>
        <end position="275"/>
    </location>
</feature>
<feature type="transmembrane region" description="Helical" evidence="6">
    <location>
        <begin position="37"/>
        <end position="57"/>
    </location>
</feature>
<evidence type="ECO:0000256" key="2">
    <source>
        <dbReference type="ARBA" id="ARBA00022475"/>
    </source>
</evidence>
<feature type="transmembrane region" description="Helical" evidence="6">
    <location>
        <begin position="281"/>
        <end position="301"/>
    </location>
</feature>
<proteinExistence type="inferred from homology"/>